<organism evidence="1">
    <name type="scientific">marine sediment metagenome</name>
    <dbReference type="NCBI Taxonomy" id="412755"/>
    <lineage>
        <taxon>unclassified sequences</taxon>
        <taxon>metagenomes</taxon>
        <taxon>ecological metagenomes</taxon>
    </lineage>
</organism>
<gene>
    <name evidence="1" type="ORF">LCGC14_0431050</name>
</gene>
<dbReference type="EMBL" id="LAZR01000403">
    <property type="protein sequence ID" value="KKN70410.1"/>
    <property type="molecule type" value="Genomic_DNA"/>
</dbReference>
<proteinExistence type="predicted"/>
<accession>A0A0F9SMZ8</accession>
<comment type="caution">
    <text evidence="1">The sequence shown here is derived from an EMBL/GenBank/DDBJ whole genome shotgun (WGS) entry which is preliminary data.</text>
</comment>
<dbReference type="AlphaFoldDB" id="A0A0F9SMZ8"/>
<sequence length="77" mass="8798">MTSTAQQGILDALNDGWKLSKHYGVNTFCWIEKDGETQTVSLATLRALQGKKLIEIKGNDNFITTYRIRRKVYNGNY</sequence>
<evidence type="ECO:0000313" key="1">
    <source>
        <dbReference type="EMBL" id="KKN70410.1"/>
    </source>
</evidence>
<reference evidence="1" key="1">
    <citation type="journal article" date="2015" name="Nature">
        <title>Complex archaea that bridge the gap between prokaryotes and eukaryotes.</title>
        <authorList>
            <person name="Spang A."/>
            <person name="Saw J.H."/>
            <person name="Jorgensen S.L."/>
            <person name="Zaremba-Niedzwiedzka K."/>
            <person name="Martijn J."/>
            <person name="Lind A.E."/>
            <person name="van Eijk R."/>
            <person name="Schleper C."/>
            <person name="Guy L."/>
            <person name="Ettema T.J."/>
        </authorList>
    </citation>
    <scope>NUCLEOTIDE SEQUENCE</scope>
</reference>
<protein>
    <submittedName>
        <fullName evidence="1">Uncharacterized protein</fullName>
    </submittedName>
</protein>
<name>A0A0F9SMZ8_9ZZZZ</name>